<evidence type="ECO:0000313" key="3">
    <source>
        <dbReference type="Proteomes" id="UP000199250"/>
    </source>
</evidence>
<organism evidence="2 3">
    <name type="scientific">Azotobacter beijerinckii</name>
    <dbReference type="NCBI Taxonomy" id="170623"/>
    <lineage>
        <taxon>Bacteria</taxon>
        <taxon>Pseudomonadati</taxon>
        <taxon>Pseudomonadota</taxon>
        <taxon>Gammaproteobacteria</taxon>
        <taxon>Pseudomonadales</taxon>
        <taxon>Pseudomonadaceae</taxon>
        <taxon>Azotobacter</taxon>
    </lineage>
</organism>
<protein>
    <submittedName>
        <fullName evidence="2">Fatty-acyl-CoA synthase</fullName>
    </submittedName>
</protein>
<sequence length="430" mass="47456">MQQGLMQRTPLMISSILSHAASAHGDTEIVSRLIDEPLWRYDYRSLAHRAAQAAALLQRLGIGSGDYVSSLAWNTHRHFELFFAVPGIGAVLHTANPRLSDEQIAYTINHAGSRVLLFDRSFAPLVARLRPKLNSVNHYIVLSARESLEVEGDPVPSYEALIAGKQPIEWPVFDENAGAVLCYTSGTTGDPKGVLYSHRSMVLQALAASLSGAFGLSAFDCVMPCSSLYHGTAWGLPFTAAVNGCKFVLPCDKMDGRSLQELIKNEGVTFSDGVPTIWTMYLDHLERTGEDAGSLDRLVIGGSAVPRAMAEKLQGKYGVSVRQLWGMTETIALGVVATPIPKLAARGQQATDEVIWTRQGRLQFGSELKIVDEDGKELPRDGQTPGRLLVARSVDRRALFPQREDRPRLRWLVRHRRHCHLGCRWVHAHH</sequence>
<dbReference type="EMBL" id="FNYQ01000029">
    <property type="protein sequence ID" value="SEI89838.1"/>
    <property type="molecule type" value="Genomic_DNA"/>
</dbReference>
<dbReference type="InterPro" id="IPR020845">
    <property type="entry name" value="AMP-binding_CS"/>
</dbReference>
<dbReference type="Gene3D" id="3.40.50.12780">
    <property type="entry name" value="N-terminal domain of ligase-like"/>
    <property type="match status" value="1"/>
</dbReference>
<proteinExistence type="predicted"/>
<dbReference type="Pfam" id="PF00501">
    <property type="entry name" value="AMP-binding"/>
    <property type="match status" value="1"/>
</dbReference>
<accession>A0A1H6UBV2</accession>
<name>A0A1H6UBV2_9GAMM</name>
<dbReference type="PROSITE" id="PS00455">
    <property type="entry name" value="AMP_BINDING"/>
    <property type="match status" value="1"/>
</dbReference>
<feature type="domain" description="AMP-dependent synthetase/ligase" evidence="1">
    <location>
        <begin position="19"/>
        <end position="391"/>
    </location>
</feature>
<evidence type="ECO:0000259" key="1">
    <source>
        <dbReference type="Pfam" id="PF00501"/>
    </source>
</evidence>
<reference evidence="2 3" key="1">
    <citation type="submission" date="2016-10" db="EMBL/GenBank/DDBJ databases">
        <authorList>
            <person name="de Groot N.N."/>
        </authorList>
    </citation>
    <scope>NUCLEOTIDE SEQUENCE [LARGE SCALE GENOMIC DNA]</scope>
    <source>
        <strain evidence="2 3">DSM 373</strain>
    </source>
</reference>
<dbReference type="PANTHER" id="PTHR43767:SF11">
    <property type="entry name" value="MEDIUM-CHAIN-FATTY-ACID--COA LIGASE"/>
    <property type="match status" value="1"/>
</dbReference>
<evidence type="ECO:0000313" key="2">
    <source>
        <dbReference type="EMBL" id="SEI89838.1"/>
    </source>
</evidence>
<dbReference type="InterPro" id="IPR050237">
    <property type="entry name" value="ATP-dep_AMP-bd_enzyme"/>
</dbReference>
<dbReference type="AlphaFoldDB" id="A0A1H6UBV2"/>
<dbReference type="InterPro" id="IPR042099">
    <property type="entry name" value="ANL_N_sf"/>
</dbReference>
<dbReference type="PANTHER" id="PTHR43767">
    <property type="entry name" value="LONG-CHAIN-FATTY-ACID--COA LIGASE"/>
    <property type="match status" value="1"/>
</dbReference>
<dbReference type="Proteomes" id="UP000199250">
    <property type="component" value="Unassembled WGS sequence"/>
</dbReference>
<dbReference type="InterPro" id="IPR000873">
    <property type="entry name" value="AMP-dep_synth/lig_dom"/>
</dbReference>
<gene>
    <name evidence="2" type="ORF">SAMN04244572_02027</name>
</gene>
<dbReference type="SUPFAM" id="SSF56801">
    <property type="entry name" value="Acetyl-CoA synthetase-like"/>
    <property type="match status" value="1"/>
</dbReference>